<accession>A0A5P8VVG2</accession>
<evidence type="ECO:0000313" key="2">
    <source>
        <dbReference type="Proteomes" id="UP000326678"/>
    </source>
</evidence>
<dbReference type="EMBL" id="CP045226">
    <property type="protein sequence ID" value="QFS44408.1"/>
    <property type="molecule type" value="Genomic_DNA"/>
</dbReference>
<keyword evidence="2" id="KW-1185">Reference proteome</keyword>
<name>A0A5P8VVG2_9NOSO</name>
<protein>
    <recommendedName>
        <fullName evidence="3">Transposase</fullName>
    </recommendedName>
</protein>
<dbReference type="KEGG" id="nsh:GXM_01883"/>
<proteinExistence type="predicted"/>
<evidence type="ECO:0000313" key="1">
    <source>
        <dbReference type="EMBL" id="QFS44408.1"/>
    </source>
</evidence>
<dbReference type="AlphaFoldDB" id="A0A5P8VVG2"/>
<dbReference type="Proteomes" id="UP000326678">
    <property type="component" value="Chromosome Gxm1"/>
</dbReference>
<sequence length="50" mass="5842">MGFALSNFGKNQIKILYHDQFFLCNNIIEGIFSDVKGVKDYLLEVLIFER</sequence>
<organism evidence="1 2">
    <name type="scientific">Nostoc sphaeroides CCNUC1</name>
    <dbReference type="NCBI Taxonomy" id="2653204"/>
    <lineage>
        <taxon>Bacteria</taxon>
        <taxon>Bacillati</taxon>
        <taxon>Cyanobacteriota</taxon>
        <taxon>Cyanophyceae</taxon>
        <taxon>Nostocales</taxon>
        <taxon>Nostocaceae</taxon>
        <taxon>Nostoc</taxon>
    </lineage>
</organism>
<evidence type="ECO:0008006" key="3">
    <source>
        <dbReference type="Google" id="ProtNLM"/>
    </source>
</evidence>
<reference evidence="1 2" key="1">
    <citation type="submission" date="2019-10" db="EMBL/GenBank/DDBJ databases">
        <title>Genomic and transcriptomic insights into the perfect genentic adaptation of a filamentous nitrogen-fixing cyanobacterium to rice fields.</title>
        <authorList>
            <person name="Chen Z."/>
        </authorList>
    </citation>
    <scope>NUCLEOTIDE SEQUENCE [LARGE SCALE GENOMIC DNA]</scope>
    <source>
        <strain evidence="1">CCNUC1</strain>
    </source>
</reference>
<gene>
    <name evidence="1" type="ORF">GXM_01883</name>
</gene>